<name>A0ABX9USL9_9GAMM</name>
<keyword evidence="2" id="KW-1185">Reference proteome</keyword>
<comment type="caution">
    <text evidence="1">The sequence shown here is derived from an EMBL/GenBank/DDBJ whole genome shotgun (WGS) entry which is preliminary data.</text>
</comment>
<evidence type="ECO:0000313" key="2">
    <source>
        <dbReference type="Proteomes" id="UP000269134"/>
    </source>
</evidence>
<proteinExistence type="predicted"/>
<feature type="non-terminal residue" evidence="1">
    <location>
        <position position="64"/>
    </location>
</feature>
<protein>
    <submittedName>
        <fullName evidence="1">Uncharacterized protein</fullName>
    </submittedName>
</protein>
<evidence type="ECO:0000313" key="1">
    <source>
        <dbReference type="EMBL" id="RMH95864.1"/>
    </source>
</evidence>
<sequence>MRAGRLDTPVDLLELDACLRPRVLDWLWCAIQTKETAEPPAAQGLRAPAKVTVRAWWDERLRAG</sequence>
<dbReference type="EMBL" id="RFFL01000073">
    <property type="protein sequence ID" value="RMH95864.1"/>
    <property type="molecule type" value="Genomic_DNA"/>
</dbReference>
<gene>
    <name evidence="1" type="ORF">EA795_20760</name>
</gene>
<dbReference type="Proteomes" id="UP000269134">
    <property type="component" value="Unassembled WGS sequence"/>
</dbReference>
<reference evidence="1 2" key="1">
    <citation type="submission" date="2018-10" db="EMBL/GenBank/DDBJ databases">
        <title>Pseudomonas sp. GL14 genome.</title>
        <authorList>
            <person name="Peng J."/>
            <person name="Liu Z.-P."/>
        </authorList>
    </citation>
    <scope>NUCLEOTIDE SEQUENCE [LARGE SCALE GENOMIC DNA]</scope>
    <source>
        <strain evidence="1 2">GL14</strain>
    </source>
</reference>
<organism evidence="1 2">
    <name type="scientific">Stutzerimonas nitrititolerans</name>
    <dbReference type="NCBI Taxonomy" id="2482751"/>
    <lineage>
        <taxon>Bacteria</taxon>
        <taxon>Pseudomonadati</taxon>
        <taxon>Pseudomonadota</taxon>
        <taxon>Gammaproteobacteria</taxon>
        <taxon>Pseudomonadales</taxon>
        <taxon>Pseudomonadaceae</taxon>
        <taxon>Stutzerimonas</taxon>
    </lineage>
</organism>
<accession>A0ABX9USL9</accession>